<proteinExistence type="predicted"/>
<sequence length="489" mass="53324">MIAACFHLCLNIFNGCRVQLLAPPRAVGFYTLTLRPHVRTTPCRQHVFPSVPPSYITLIHSPFDSPATSAYSFNSDIRTPRIPPHISCWINYDSSLYCNCRKSMRKARIDDTPTSSPTIRSSVYLSVHDAASTTTTSFPPPSTLIDFLFRHARHLRLLTEHRHAHTNPVVSNCSPVASPSLADPPHLYQLTCRCTSAFHYITPPLHHLANPRVPLAAGKAWLSCANNVVSTSNSHQLTQLCVVKCATHTHTNCVCVACPYGTHGTMPWLPWEVQEPKKFTSSVDMPPPPVAFPAVKPSPSSGCATACGVPILRTAVLSTTTGDAQRAMSSSYGNDMGTLGLRFVEGCYGGPLHPSLHAHPSLSMLLPLWVSDHENGTTLLSNGDGNDCCQARRSVSLRPVPCPAPAHLSEALKPKQLSPGLERLSCGMNPARSQFRHLIPSSTIVPDLPRACVHMLDPGYEGTVAEAERSRRGLRTVGANKYVTFVIHY</sequence>
<evidence type="ECO:0000313" key="2">
    <source>
        <dbReference type="Proteomes" id="UP001362999"/>
    </source>
</evidence>
<reference evidence="1 2" key="1">
    <citation type="journal article" date="2024" name="J Genomics">
        <title>Draft genome sequencing and assembly of Favolaschia claudopus CIRM-BRFM 2984 isolated from oak limbs.</title>
        <authorList>
            <person name="Navarro D."/>
            <person name="Drula E."/>
            <person name="Chaduli D."/>
            <person name="Cazenave R."/>
            <person name="Ahrendt S."/>
            <person name="Wang J."/>
            <person name="Lipzen A."/>
            <person name="Daum C."/>
            <person name="Barry K."/>
            <person name="Grigoriev I.V."/>
            <person name="Favel A."/>
            <person name="Rosso M.N."/>
            <person name="Martin F."/>
        </authorList>
    </citation>
    <scope>NUCLEOTIDE SEQUENCE [LARGE SCALE GENOMIC DNA]</scope>
    <source>
        <strain evidence="1 2">CIRM-BRFM 2984</strain>
    </source>
</reference>
<gene>
    <name evidence="1" type="ORF">R3P38DRAFT_3207704</name>
</gene>
<dbReference type="AlphaFoldDB" id="A0AAW0AJJ7"/>
<comment type="caution">
    <text evidence="1">The sequence shown here is derived from an EMBL/GenBank/DDBJ whole genome shotgun (WGS) entry which is preliminary data.</text>
</comment>
<accession>A0AAW0AJJ7</accession>
<dbReference type="EMBL" id="JAWWNJ010000061">
    <property type="protein sequence ID" value="KAK7013072.1"/>
    <property type="molecule type" value="Genomic_DNA"/>
</dbReference>
<name>A0AAW0AJJ7_9AGAR</name>
<organism evidence="1 2">
    <name type="scientific">Favolaschia claudopus</name>
    <dbReference type="NCBI Taxonomy" id="2862362"/>
    <lineage>
        <taxon>Eukaryota</taxon>
        <taxon>Fungi</taxon>
        <taxon>Dikarya</taxon>
        <taxon>Basidiomycota</taxon>
        <taxon>Agaricomycotina</taxon>
        <taxon>Agaricomycetes</taxon>
        <taxon>Agaricomycetidae</taxon>
        <taxon>Agaricales</taxon>
        <taxon>Marasmiineae</taxon>
        <taxon>Mycenaceae</taxon>
        <taxon>Favolaschia</taxon>
    </lineage>
</organism>
<dbReference type="Proteomes" id="UP001362999">
    <property type="component" value="Unassembled WGS sequence"/>
</dbReference>
<evidence type="ECO:0000313" key="1">
    <source>
        <dbReference type="EMBL" id="KAK7013072.1"/>
    </source>
</evidence>
<keyword evidence="2" id="KW-1185">Reference proteome</keyword>
<protein>
    <submittedName>
        <fullName evidence="1">Uncharacterized protein</fullName>
    </submittedName>
</protein>